<keyword evidence="3" id="KW-1185">Reference proteome</keyword>
<feature type="region of interest" description="Disordered" evidence="1">
    <location>
        <begin position="106"/>
        <end position="130"/>
    </location>
</feature>
<evidence type="ECO:0000256" key="1">
    <source>
        <dbReference type="SAM" id="MobiDB-lite"/>
    </source>
</evidence>
<protein>
    <submittedName>
        <fullName evidence="2 4">Uncharacterized protein</fullName>
    </submittedName>
</protein>
<sequence>MLPRGSWDFEILFQSANTEYSDDLKLGISCPFSVLMSLLAVSPAWENVPLPSLPTLQPEKVHFNATLLPPLIRAVPSGNGLVAGRLLETLLLVILTRPSSWSAGAFNPPGSLQGRKQNFPAFNPPRTLKA</sequence>
<evidence type="ECO:0000313" key="3">
    <source>
        <dbReference type="Proteomes" id="UP000274131"/>
    </source>
</evidence>
<organism evidence="4">
    <name type="scientific">Enterobius vermicularis</name>
    <name type="common">Human pinworm</name>
    <dbReference type="NCBI Taxonomy" id="51028"/>
    <lineage>
        <taxon>Eukaryota</taxon>
        <taxon>Metazoa</taxon>
        <taxon>Ecdysozoa</taxon>
        <taxon>Nematoda</taxon>
        <taxon>Chromadorea</taxon>
        <taxon>Rhabditida</taxon>
        <taxon>Spirurina</taxon>
        <taxon>Oxyuridomorpha</taxon>
        <taxon>Oxyuroidea</taxon>
        <taxon>Oxyuridae</taxon>
        <taxon>Enterobius</taxon>
    </lineage>
</organism>
<dbReference type="Proteomes" id="UP000274131">
    <property type="component" value="Unassembled WGS sequence"/>
</dbReference>
<proteinExistence type="predicted"/>
<reference evidence="4" key="1">
    <citation type="submission" date="2017-02" db="UniProtKB">
        <authorList>
            <consortium name="WormBaseParasite"/>
        </authorList>
    </citation>
    <scope>IDENTIFICATION</scope>
</reference>
<dbReference type="WBParaSite" id="EVEC_0000755601-mRNA-1">
    <property type="protein sequence ID" value="EVEC_0000755601-mRNA-1"/>
    <property type="gene ID" value="EVEC_0000755601"/>
</dbReference>
<gene>
    <name evidence="2" type="ORF">EVEC_LOCUS7058</name>
</gene>
<evidence type="ECO:0000313" key="2">
    <source>
        <dbReference type="EMBL" id="VDD92307.1"/>
    </source>
</evidence>
<dbReference type="EMBL" id="UXUI01008759">
    <property type="protein sequence ID" value="VDD92307.1"/>
    <property type="molecule type" value="Genomic_DNA"/>
</dbReference>
<reference evidence="2 3" key="2">
    <citation type="submission" date="2018-10" db="EMBL/GenBank/DDBJ databases">
        <authorList>
            <consortium name="Pathogen Informatics"/>
        </authorList>
    </citation>
    <scope>NUCLEOTIDE SEQUENCE [LARGE SCALE GENOMIC DNA]</scope>
</reference>
<dbReference type="AlphaFoldDB" id="A0A0N4VAP1"/>
<accession>A0A0N4VAP1</accession>
<name>A0A0N4VAP1_ENTVE</name>
<evidence type="ECO:0000313" key="4">
    <source>
        <dbReference type="WBParaSite" id="EVEC_0000755601-mRNA-1"/>
    </source>
</evidence>